<reference evidence="3" key="2">
    <citation type="submission" date="2022-10" db="EMBL/GenBank/DDBJ databases">
        <authorList>
            <consortium name="ENA_rothamsted_submissions"/>
            <consortium name="culmorum"/>
            <person name="King R."/>
        </authorList>
    </citation>
    <scope>NUCLEOTIDE SEQUENCE</scope>
</reference>
<reference evidence="3" key="1">
    <citation type="submission" date="2022-01" db="EMBL/GenBank/DDBJ databases">
        <authorList>
            <person name="King R."/>
        </authorList>
    </citation>
    <scope>NUCLEOTIDE SEQUENCE</scope>
</reference>
<feature type="transmembrane region" description="Helical" evidence="2">
    <location>
        <begin position="121"/>
        <end position="148"/>
    </location>
</feature>
<dbReference type="AlphaFoldDB" id="A0A9N9RLB2"/>
<feature type="transmembrane region" description="Helical" evidence="2">
    <location>
        <begin position="7"/>
        <end position="31"/>
    </location>
</feature>
<keyword evidence="2" id="KW-0472">Membrane</keyword>
<feature type="transmembrane region" description="Helical" evidence="2">
    <location>
        <begin position="188"/>
        <end position="212"/>
    </location>
</feature>
<name>A0A9N9RLB2_9DIPT</name>
<feature type="region of interest" description="Disordered" evidence="1">
    <location>
        <begin position="456"/>
        <end position="476"/>
    </location>
</feature>
<evidence type="ECO:0000256" key="2">
    <source>
        <dbReference type="SAM" id="Phobius"/>
    </source>
</evidence>
<gene>
    <name evidence="3" type="ORF">CHIRRI_LOCUS3307</name>
</gene>
<keyword evidence="2" id="KW-1133">Transmembrane helix</keyword>
<protein>
    <submittedName>
        <fullName evidence="3">Uncharacterized protein</fullName>
    </submittedName>
</protein>
<evidence type="ECO:0000313" key="4">
    <source>
        <dbReference type="Proteomes" id="UP001153620"/>
    </source>
</evidence>
<keyword evidence="2" id="KW-0812">Transmembrane</keyword>
<keyword evidence="4" id="KW-1185">Reference proteome</keyword>
<dbReference type="OrthoDB" id="7967436at2759"/>
<feature type="transmembrane region" description="Helical" evidence="2">
    <location>
        <begin position="87"/>
        <end position="109"/>
    </location>
</feature>
<feature type="region of interest" description="Disordered" evidence="1">
    <location>
        <begin position="222"/>
        <end position="249"/>
    </location>
</feature>
<evidence type="ECO:0000256" key="1">
    <source>
        <dbReference type="SAM" id="MobiDB-lite"/>
    </source>
</evidence>
<dbReference type="Proteomes" id="UP001153620">
    <property type="component" value="Chromosome 1"/>
</dbReference>
<proteinExistence type="predicted"/>
<accession>A0A9N9RLB2</accession>
<sequence length="476" mass="55241">MAQNNSIMYGAIVYSLFVGVVYSAFAVLGLLSRWCVLDAQSSPLVYMFYMFYYRVESCEPKFQWRKFNIINFVDVIMPSETEAVHRTYIFTITYLVLHIALITFALLAMCGVRCTVKRKRIGFFFLPLVFILIATVIFDILATVYYVVDFVFVMKNDGLMRILEVVNMKETKPNFEQLAFSLRYVPPIAMFLVTSKLFFFLICNIVWAVTIVHTTFSKREKSHELEPKTNGDAATMANDNPAFENDSGEKVSRNEVMSNKEYDGLSEKRYNDTAREKDFVYPHQLYATSTKQKKKNDDEEDDEVFDDDSIDFKIQRPVLTASYYNNLHKLQQFPNGTYDSDIEDRLNRFNSSNGNLEYDEMSPNISYKEMKIRPTPPPKPNRLDFHTRPATSYYLNSTGHEDLVLYRPESGLSESKVDRLSGHVRTPQELRSQLPWSYFSTGDEVPKHALVHMDDSEIPGTPLPDYDMNVPKRRHY</sequence>
<evidence type="ECO:0000313" key="3">
    <source>
        <dbReference type="EMBL" id="CAG9800364.1"/>
    </source>
</evidence>
<organism evidence="3 4">
    <name type="scientific">Chironomus riparius</name>
    <dbReference type="NCBI Taxonomy" id="315576"/>
    <lineage>
        <taxon>Eukaryota</taxon>
        <taxon>Metazoa</taxon>
        <taxon>Ecdysozoa</taxon>
        <taxon>Arthropoda</taxon>
        <taxon>Hexapoda</taxon>
        <taxon>Insecta</taxon>
        <taxon>Pterygota</taxon>
        <taxon>Neoptera</taxon>
        <taxon>Endopterygota</taxon>
        <taxon>Diptera</taxon>
        <taxon>Nematocera</taxon>
        <taxon>Chironomoidea</taxon>
        <taxon>Chironomidae</taxon>
        <taxon>Chironominae</taxon>
        <taxon>Chironomus</taxon>
    </lineage>
</organism>
<dbReference type="EMBL" id="OU895877">
    <property type="protein sequence ID" value="CAG9800364.1"/>
    <property type="molecule type" value="Genomic_DNA"/>
</dbReference>